<dbReference type="GO" id="GO:0097550">
    <property type="term" value="C:transcription preinitiation complex"/>
    <property type="evidence" value="ECO:0007669"/>
    <property type="project" value="TreeGrafter"/>
</dbReference>
<keyword evidence="10" id="KW-0539">Nucleus</keyword>
<feature type="domain" description="Cyclin-like" evidence="13">
    <location>
        <begin position="347"/>
        <end position="429"/>
    </location>
</feature>
<dbReference type="Proteomes" id="UP000789390">
    <property type="component" value="Unassembled WGS sequence"/>
</dbReference>
<sequence>MRAVKLELVVPRKGKELPRTPTTKPGSDSGADRGEFLKPELLTSSFSCSGEGEPAKLYLVKYKHKVEEEEEKSAVPQEASAPAEEVMETIESPKNSKLRRKRGLGRQTKTPVQASIEKTVEAQEAAPAKRGHGKKAEVRVISKVNSEEEAVEEVKKTKGKGKKANALSKKLVEEEEEKSAVPQEASAPAEEVMETIESPKNVPARKGRGMKAASSLPAVPVVETKEKRGLGRQTKTPVQASIEKTVEAQEAAPAKRGHGKKAEVRVISKVNSEEEAVEKVKESEKAKGKKGVAEVDCINLTTVGSLILPMAGPSVSGGDAASIDDQSTEADTTGQRTRSKNVVDAFEDIRSMADSLVLPKSIIDNASDIFKDVHDGKYLKGHGYHDIAAACLLIACRKEEGHSRTFKEISAVSKLTKKEIGRCFNLIRHALDISVAIIKISDFLPRFCLHLGLPIEVQMTASHIGRKAMDLDIVPGRCPISVAAGAIYMASHASDSEEKLTKKEIGDIAGCADVTIRQTYELMYPHAQGLFPADFKLILNQLPLR</sequence>
<evidence type="ECO:0000256" key="4">
    <source>
        <dbReference type="ARBA" id="ARBA00022723"/>
    </source>
</evidence>
<feature type="region of interest" description="Disordered" evidence="12">
    <location>
        <begin position="146"/>
        <end position="241"/>
    </location>
</feature>
<dbReference type="PANTHER" id="PTHR11618:SF13">
    <property type="entry name" value="TRANSCRIPTION INITIATION FACTOR IIB"/>
    <property type="match status" value="1"/>
</dbReference>
<dbReference type="OrthoDB" id="25790at2759"/>
<dbReference type="SUPFAM" id="SSF47954">
    <property type="entry name" value="Cyclin-like"/>
    <property type="match status" value="2"/>
</dbReference>
<dbReference type="InterPro" id="IPR023486">
    <property type="entry name" value="TFIIB_CS"/>
</dbReference>
<dbReference type="SMART" id="SM00385">
    <property type="entry name" value="CYCLIN"/>
    <property type="match status" value="2"/>
</dbReference>
<dbReference type="PRINTS" id="PR00685">
    <property type="entry name" value="TIFACTORIIB"/>
</dbReference>
<dbReference type="InterPro" id="IPR036915">
    <property type="entry name" value="Cyclin-like_sf"/>
</dbReference>
<comment type="subcellular location">
    <subcellularLocation>
        <location evidence="1">Nucleus</location>
    </subcellularLocation>
</comment>
<comment type="similarity">
    <text evidence="2">Belongs to the TFIIB family.</text>
</comment>
<feature type="region of interest" description="Disordered" evidence="12">
    <location>
        <begin position="1"/>
        <end position="38"/>
    </location>
</feature>
<dbReference type="Gene3D" id="1.10.472.10">
    <property type="entry name" value="Cyclin-like"/>
    <property type="match status" value="2"/>
</dbReference>
<keyword evidence="5" id="KW-0677">Repeat</keyword>
<dbReference type="InterPro" id="IPR013150">
    <property type="entry name" value="TFIIB_cyclin"/>
</dbReference>
<evidence type="ECO:0000256" key="10">
    <source>
        <dbReference type="ARBA" id="ARBA00023242"/>
    </source>
</evidence>
<dbReference type="InterPro" id="IPR013763">
    <property type="entry name" value="Cyclin-like_dom"/>
</dbReference>
<feature type="region of interest" description="Disordered" evidence="12">
    <location>
        <begin position="121"/>
        <end position="140"/>
    </location>
</feature>
<evidence type="ECO:0000259" key="13">
    <source>
        <dbReference type="SMART" id="SM00385"/>
    </source>
</evidence>
<organism evidence="14 15">
    <name type="scientific">Daphnia galeata</name>
    <dbReference type="NCBI Taxonomy" id="27404"/>
    <lineage>
        <taxon>Eukaryota</taxon>
        <taxon>Metazoa</taxon>
        <taxon>Ecdysozoa</taxon>
        <taxon>Arthropoda</taxon>
        <taxon>Crustacea</taxon>
        <taxon>Branchiopoda</taxon>
        <taxon>Diplostraca</taxon>
        <taxon>Cladocera</taxon>
        <taxon>Anomopoda</taxon>
        <taxon>Daphniidae</taxon>
        <taxon>Daphnia</taxon>
    </lineage>
</organism>
<feature type="region of interest" description="Disordered" evidence="12">
    <location>
        <begin position="68"/>
        <end position="116"/>
    </location>
</feature>
<evidence type="ECO:0000256" key="7">
    <source>
        <dbReference type="ARBA" id="ARBA00022833"/>
    </source>
</evidence>
<evidence type="ECO:0000256" key="12">
    <source>
        <dbReference type="SAM" id="MobiDB-lite"/>
    </source>
</evidence>
<evidence type="ECO:0000256" key="9">
    <source>
        <dbReference type="ARBA" id="ARBA00023163"/>
    </source>
</evidence>
<dbReference type="Pfam" id="PF00382">
    <property type="entry name" value="TFIIB"/>
    <property type="match status" value="2"/>
</dbReference>
<dbReference type="GO" id="GO:0006367">
    <property type="term" value="P:transcription initiation at RNA polymerase II promoter"/>
    <property type="evidence" value="ECO:0007669"/>
    <property type="project" value="TreeGrafter"/>
</dbReference>
<evidence type="ECO:0000256" key="2">
    <source>
        <dbReference type="ARBA" id="ARBA00010857"/>
    </source>
</evidence>
<evidence type="ECO:0000256" key="1">
    <source>
        <dbReference type="ARBA" id="ARBA00004123"/>
    </source>
</evidence>
<dbReference type="GO" id="GO:0005634">
    <property type="term" value="C:nucleus"/>
    <property type="evidence" value="ECO:0007669"/>
    <property type="project" value="UniProtKB-SubCell"/>
</dbReference>
<keyword evidence="9" id="KW-0804">Transcription</keyword>
<dbReference type="CDD" id="cd20552">
    <property type="entry name" value="CYCLIN_TFIIB_rpt2"/>
    <property type="match status" value="1"/>
</dbReference>
<dbReference type="GO" id="GO:0017025">
    <property type="term" value="F:TBP-class protein binding"/>
    <property type="evidence" value="ECO:0007669"/>
    <property type="project" value="InterPro"/>
</dbReference>
<evidence type="ECO:0000256" key="3">
    <source>
        <dbReference type="ARBA" id="ARBA00013932"/>
    </source>
</evidence>
<feature type="domain" description="Cyclin-like" evidence="13">
    <location>
        <begin position="442"/>
        <end position="525"/>
    </location>
</feature>
<dbReference type="GO" id="GO:0016251">
    <property type="term" value="F:RNA polymerase II general transcription initiation factor activity"/>
    <property type="evidence" value="ECO:0007669"/>
    <property type="project" value="TreeGrafter"/>
</dbReference>
<evidence type="ECO:0000256" key="11">
    <source>
        <dbReference type="ARBA" id="ARBA00031706"/>
    </source>
</evidence>
<evidence type="ECO:0000256" key="6">
    <source>
        <dbReference type="ARBA" id="ARBA00022771"/>
    </source>
</evidence>
<dbReference type="GO" id="GO:0070897">
    <property type="term" value="P:transcription preinitiation complex assembly"/>
    <property type="evidence" value="ECO:0007669"/>
    <property type="project" value="InterPro"/>
</dbReference>
<accession>A0A8J2RWE0</accession>
<protein>
    <recommendedName>
        <fullName evidence="3">Transcription initiation factor IIB</fullName>
    </recommendedName>
    <alternativeName>
        <fullName evidence="11">General transcription factor TFIIB</fullName>
    </alternativeName>
</protein>
<keyword evidence="4" id="KW-0479">Metal-binding</keyword>
<dbReference type="InterPro" id="IPR000812">
    <property type="entry name" value="TFIIB"/>
</dbReference>
<dbReference type="PROSITE" id="PS00782">
    <property type="entry name" value="TFIIB"/>
    <property type="match status" value="1"/>
</dbReference>
<keyword evidence="6" id="KW-0863">Zinc-finger</keyword>
<keyword evidence="15" id="KW-1185">Reference proteome</keyword>
<dbReference type="GO" id="GO:0008270">
    <property type="term" value="F:zinc ion binding"/>
    <property type="evidence" value="ECO:0007669"/>
    <property type="project" value="UniProtKB-KW"/>
</dbReference>
<proteinExistence type="inferred from homology"/>
<dbReference type="PANTHER" id="PTHR11618">
    <property type="entry name" value="TRANSCRIPTION INITIATION FACTOR IIB-RELATED"/>
    <property type="match status" value="1"/>
</dbReference>
<dbReference type="AlphaFoldDB" id="A0A8J2RWE0"/>
<gene>
    <name evidence="14" type="ORF">DGAL_LOCUS13194</name>
</gene>
<keyword evidence="8" id="KW-0805">Transcription regulation</keyword>
<name>A0A8J2RWE0_9CRUS</name>
<feature type="region of interest" description="Disordered" evidence="12">
    <location>
        <begin position="317"/>
        <end position="339"/>
    </location>
</feature>
<evidence type="ECO:0000256" key="8">
    <source>
        <dbReference type="ARBA" id="ARBA00023015"/>
    </source>
</evidence>
<dbReference type="FunFam" id="1.10.472.10:FF:000008">
    <property type="entry name" value="Transcription initiation factor IIB"/>
    <property type="match status" value="1"/>
</dbReference>
<reference evidence="14" key="1">
    <citation type="submission" date="2021-11" db="EMBL/GenBank/DDBJ databases">
        <authorList>
            <person name="Schell T."/>
        </authorList>
    </citation>
    <scope>NUCLEOTIDE SEQUENCE</scope>
    <source>
        <strain evidence="14">M5</strain>
    </source>
</reference>
<evidence type="ECO:0000256" key="5">
    <source>
        <dbReference type="ARBA" id="ARBA00022737"/>
    </source>
</evidence>
<dbReference type="EMBL" id="CAKKLH010000294">
    <property type="protein sequence ID" value="CAH0109710.1"/>
    <property type="molecule type" value="Genomic_DNA"/>
</dbReference>
<keyword evidence="7" id="KW-0862">Zinc</keyword>
<comment type="caution">
    <text evidence="14">The sequence shown here is derived from an EMBL/GenBank/DDBJ whole genome shotgun (WGS) entry which is preliminary data.</text>
</comment>
<evidence type="ECO:0000313" key="15">
    <source>
        <dbReference type="Proteomes" id="UP000789390"/>
    </source>
</evidence>
<dbReference type="CDD" id="cd20551">
    <property type="entry name" value="CYCLIN_TFIIB_rpt1"/>
    <property type="match status" value="1"/>
</dbReference>
<evidence type="ECO:0000313" key="14">
    <source>
        <dbReference type="EMBL" id="CAH0109710.1"/>
    </source>
</evidence>